<dbReference type="PANTHER" id="PTHR43215:SF14">
    <property type="entry name" value="RADIAL SPOKE HEAD 1 HOMOLOG"/>
    <property type="match status" value="1"/>
</dbReference>
<name>A0A6B2LET3_9EUKA</name>
<dbReference type="AlphaFoldDB" id="A0A6B2LET3"/>
<accession>A0A6B2LET3</accession>
<evidence type="ECO:0008006" key="3">
    <source>
        <dbReference type="Google" id="ProtNLM"/>
    </source>
</evidence>
<keyword evidence="1" id="KW-0677">Repeat</keyword>
<sequence>MSLKSMKVTYSGNFVGGKYHGSGTLTSTLGVFEGTFEHGRQTYGKLEYDNHDFYEGQFKLGLKHGEGKMISQDGIYNGQWVKDLKEGKGSMIYCDGSSYEGNWSLGMRHGKGTWTNSNKGFIASYNGDWVYDTREGSGEIVYNTGDKYVGAIVAGQPHGNGKMILASGVVLEGKFVNGVMEGKVDILNPEKAVVSVLENGQMVGETEGVEILVPPFLPVLQF</sequence>
<reference evidence="2" key="1">
    <citation type="journal article" date="2020" name="J. Eukaryot. Microbiol.">
        <title>De novo Sequencing, Assembly and Annotation of the Transcriptome for the Free-Living Testate Amoeba Arcella intermedia.</title>
        <authorList>
            <person name="Ribeiro G.M."/>
            <person name="Porfirio-Sousa A.L."/>
            <person name="Maurer-Alcala X.X."/>
            <person name="Katz L.A."/>
            <person name="Lahr D.J.G."/>
        </authorList>
    </citation>
    <scope>NUCLEOTIDE SEQUENCE</scope>
</reference>
<dbReference type="Gene3D" id="2.20.110.10">
    <property type="entry name" value="Histone H3 K4-specific methyltransferase SET7/9 N-terminal domain"/>
    <property type="match status" value="3"/>
</dbReference>
<dbReference type="SMART" id="SM00698">
    <property type="entry name" value="MORN"/>
    <property type="match status" value="6"/>
</dbReference>
<evidence type="ECO:0000313" key="2">
    <source>
        <dbReference type="EMBL" id="NDV35572.1"/>
    </source>
</evidence>
<dbReference type="EMBL" id="GIBP01006603">
    <property type="protein sequence ID" value="NDV35572.1"/>
    <property type="molecule type" value="Transcribed_RNA"/>
</dbReference>
<dbReference type="Pfam" id="PF02493">
    <property type="entry name" value="MORN"/>
    <property type="match status" value="7"/>
</dbReference>
<organism evidence="2">
    <name type="scientific">Arcella intermedia</name>
    <dbReference type="NCBI Taxonomy" id="1963864"/>
    <lineage>
        <taxon>Eukaryota</taxon>
        <taxon>Amoebozoa</taxon>
        <taxon>Tubulinea</taxon>
        <taxon>Elardia</taxon>
        <taxon>Arcellinida</taxon>
        <taxon>Sphaerothecina</taxon>
        <taxon>Arcellidae</taxon>
        <taxon>Arcella</taxon>
    </lineage>
</organism>
<protein>
    <recommendedName>
        <fullName evidence="3">MORN repeat-containing protein</fullName>
    </recommendedName>
</protein>
<evidence type="ECO:0000256" key="1">
    <source>
        <dbReference type="ARBA" id="ARBA00022737"/>
    </source>
</evidence>
<dbReference type="InterPro" id="IPR003409">
    <property type="entry name" value="MORN"/>
</dbReference>
<proteinExistence type="predicted"/>
<dbReference type="SUPFAM" id="SSF82185">
    <property type="entry name" value="Histone H3 K4-specific methyltransferase SET7/9 N-terminal domain"/>
    <property type="match status" value="1"/>
</dbReference>
<dbReference type="PANTHER" id="PTHR43215">
    <property type="entry name" value="RADIAL SPOKE HEAD 1 HOMOLOG"/>
    <property type="match status" value="1"/>
</dbReference>